<proteinExistence type="predicted"/>
<evidence type="ECO:0000313" key="2">
    <source>
        <dbReference type="EMBL" id="VDC51905.1"/>
    </source>
</evidence>
<protein>
    <submittedName>
        <fullName evidence="2">Uncharacterized protein</fullName>
    </submittedName>
</protein>
<feature type="compositionally biased region" description="Gly residues" evidence="1">
    <location>
        <begin position="120"/>
        <end position="132"/>
    </location>
</feature>
<keyword evidence="3" id="KW-1185">Reference proteome</keyword>
<sequence>MRYGLGMAGKGEETGTGGRWLASLFERLKTAVERATDMICSEEPETLDEAEKLARRAGVIARAAKLVDAIRPRVEAEDSEEDGMGGRIYDPEEDERLRRELAANCDRIEAIIESKRDRQAGGGHPETGGPQGPGEPSPDRTG</sequence>
<dbReference type="EMBL" id="UXHF01000090">
    <property type="protein sequence ID" value="VDC51905.1"/>
    <property type="molecule type" value="Genomic_DNA"/>
</dbReference>
<dbReference type="AlphaFoldDB" id="A0A7Z8Y6S4"/>
<organism evidence="2 3">
    <name type="scientific">Brevundimonas mediterranea</name>
    <dbReference type="NCBI Taxonomy" id="74329"/>
    <lineage>
        <taxon>Bacteria</taxon>
        <taxon>Pseudomonadati</taxon>
        <taxon>Pseudomonadota</taxon>
        <taxon>Alphaproteobacteria</taxon>
        <taxon>Caulobacterales</taxon>
        <taxon>Caulobacteraceae</taxon>
        <taxon>Brevundimonas</taxon>
    </lineage>
</organism>
<dbReference type="RefSeq" id="WP_230307717.1">
    <property type="nucleotide sequence ID" value="NZ_UXHF01000090.1"/>
</dbReference>
<evidence type="ECO:0000313" key="3">
    <source>
        <dbReference type="Proteomes" id="UP000289220"/>
    </source>
</evidence>
<gene>
    <name evidence="2" type="ORF">BREV_BREV_03017</name>
</gene>
<comment type="caution">
    <text evidence="2">The sequence shown here is derived from an EMBL/GenBank/DDBJ whole genome shotgun (WGS) entry which is preliminary data.</text>
</comment>
<reference evidence="2 3" key="1">
    <citation type="submission" date="2018-11" db="EMBL/GenBank/DDBJ databases">
        <authorList>
            <person name="Peiro R."/>
            <person name="Begona"/>
            <person name="Cbmso G."/>
            <person name="Lopez M."/>
            <person name="Gonzalez S."/>
            <person name="Sacristan E."/>
            <person name="Castillo E."/>
        </authorList>
    </citation>
    <scope>NUCLEOTIDE SEQUENCE [LARGE SCALE GENOMIC DNA]</scope>
    <source>
        <strain evidence="2">Brev_genome</strain>
    </source>
</reference>
<accession>A0A7Z8Y6S4</accession>
<name>A0A7Z8Y6S4_9CAUL</name>
<evidence type="ECO:0000256" key="1">
    <source>
        <dbReference type="SAM" id="MobiDB-lite"/>
    </source>
</evidence>
<feature type="region of interest" description="Disordered" evidence="1">
    <location>
        <begin position="111"/>
        <end position="142"/>
    </location>
</feature>
<dbReference type="Proteomes" id="UP000289220">
    <property type="component" value="Unassembled WGS sequence"/>
</dbReference>
<feature type="region of interest" description="Disordered" evidence="1">
    <location>
        <begin position="74"/>
        <end position="94"/>
    </location>
</feature>